<gene>
    <name evidence="2" type="ORF">LIER_08653</name>
</gene>
<keyword evidence="1" id="KW-0472">Membrane</keyword>
<dbReference type="Proteomes" id="UP001454036">
    <property type="component" value="Unassembled WGS sequence"/>
</dbReference>
<evidence type="ECO:0000313" key="2">
    <source>
        <dbReference type="EMBL" id="GAA0149499.1"/>
    </source>
</evidence>
<accession>A0AAV3PCY5</accession>
<keyword evidence="1" id="KW-1133">Transmembrane helix</keyword>
<feature type="transmembrane region" description="Helical" evidence="1">
    <location>
        <begin position="60"/>
        <end position="84"/>
    </location>
</feature>
<keyword evidence="1" id="KW-0812">Transmembrane</keyword>
<dbReference type="EMBL" id="BAABME010001416">
    <property type="protein sequence ID" value="GAA0149499.1"/>
    <property type="molecule type" value="Genomic_DNA"/>
</dbReference>
<protein>
    <submittedName>
        <fullName evidence="2">Uncharacterized protein</fullName>
    </submittedName>
</protein>
<sequence>MQLTRRELAAEEGEQTWLLVDNYMDKMNKELLKNHEEMKITPPATTNAAITATSNSGATYLTMIVTTTILLLLLNIAYIFIALISTPSGASTILVLCFNALGAWSILKAARKSSLGLY</sequence>
<comment type="caution">
    <text evidence="2">The sequence shown here is derived from an EMBL/GenBank/DDBJ whole genome shotgun (WGS) entry which is preliminary data.</text>
</comment>
<evidence type="ECO:0000256" key="1">
    <source>
        <dbReference type="SAM" id="Phobius"/>
    </source>
</evidence>
<evidence type="ECO:0000313" key="3">
    <source>
        <dbReference type="Proteomes" id="UP001454036"/>
    </source>
</evidence>
<reference evidence="2 3" key="1">
    <citation type="submission" date="2024-01" db="EMBL/GenBank/DDBJ databases">
        <title>The complete chloroplast genome sequence of Lithospermum erythrorhizon: insights into the phylogenetic relationship among Boraginaceae species and the maternal lineages of purple gromwells.</title>
        <authorList>
            <person name="Okada T."/>
            <person name="Watanabe K."/>
        </authorList>
    </citation>
    <scope>NUCLEOTIDE SEQUENCE [LARGE SCALE GENOMIC DNA]</scope>
</reference>
<dbReference type="AlphaFoldDB" id="A0AAV3PCY5"/>
<feature type="transmembrane region" description="Helical" evidence="1">
    <location>
        <begin position="90"/>
        <end position="107"/>
    </location>
</feature>
<name>A0AAV3PCY5_LITER</name>
<keyword evidence="3" id="KW-1185">Reference proteome</keyword>
<proteinExistence type="predicted"/>
<organism evidence="2 3">
    <name type="scientific">Lithospermum erythrorhizon</name>
    <name type="common">Purple gromwell</name>
    <name type="synonym">Lithospermum officinale var. erythrorhizon</name>
    <dbReference type="NCBI Taxonomy" id="34254"/>
    <lineage>
        <taxon>Eukaryota</taxon>
        <taxon>Viridiplantae</taxon>
        <taxon>Streptophyta</taxon>
        <taxon>Embryophyta</taxon>
        <taxon>Tracheophyta</taxon>
        <taxon>Spermatophyta</taxon>
        <taxon>Magnoliopsida</taxon>
        <taxon>eudicotyledons</taxon>
        <taxon>Gunneridae</taxon>
        <taxon>Pentapetalae</taxon>
        <taxon>asterids</taxon>
        <taxon>lamiids</taxon>
        <taxon>Boraginales</taxon>
        <taxon>Boraginaceae</taxon>
        <taxon>Boraginoideae</taxon>
        <taxon>Lithospermeae</taxon>
        <taxon>Lithospermum</taxon>
    </lineage>
</organism>